<gene>
    <name evidence="28" type="ordered locus">Trebr_1280</name>
</gene>
<dbReference type="SUPFAM" id="SSF55021">
    <property type="entry name" value="ACT-like"/>
    <property type="match status" value="2"/>
</dbReference>
<keyword evidence="13" id="KW-0479">Metal-binding</keyword>
<comment type="catalytic activity">
    <reaction evidence="24">
        <text>L-aspartate + ATP = 4-phospho-L-aspartate + ADP</text>
        <dbReference type="Rhea" id="RHEA:23776"/>
        <dbReference type="ChEBI" id="CHEBI:29991"/>
        <dbReference type="ChEBI" id="CHEBI:30616"/>
        <dbReference type="ChEBI" id="CHEBI:57535"/>
        <dbReference type="ChEBI" id="CHEBI:456216"/>
        <dbReference type="EC" id="2.7.2.4"/>
    </reaction>
    <physiologicalReaction direction="left-to-right" evidence="24">
        <dbReference type="Rhea" id="RHEA:23777"/>
    </physiologicalReaction>
</comment>
<dbReference type="InterPro" id="IPR001342">
    <property type="entry name" value="HDH_cat"/>
</dbReference>
<keyword evidence="18" id="KW-0560">Oxidoreductase</keyword>
<evidence type="ECO:0000256" key="1">
    <source>
        <dbReference type="ARBA" id="ARBA00001920"/>
    </source>
</evidence>
<dbReference type="Gene3D" id="3.30.2130.10">
    <property type="entry name" value="VC0802-like"/>
    <property type="match status" value="1"/>
</dbReference>
<evidence type="ECO:0000256" key="18">
    <source>
        <dbReference type="ARBA" id="ARBA00023002"/>
    </source>
</evidence>
<dbReference type="InterPro" id="IPR036393">
    <property type="entry name" value="AceGlu_kinase-like_sf"/>
</dbReference>
<evidence type="ECO:0000256" key="9">
    <source>
        <dbReference type="ARBA" id="ARBA00011881"/>
    </source>
</evidence>
<dbReference type="GO" id="GO:0005524">
    <property type="term" value="F:ATP binding"/>
    <property type="evidence" value="ECO:0007669"/>
    <property type="project" value="UniProtKB-KW"/>
</dbReference>
<dbReference type="OrthoDB" id="9799110at2"/>
<dbReference type="PIRSF" id="PIRSF000727">
    <property type="entry name" value="ThrA"/>
    <property type="match status" value="1"/>
</dbReference>
<evidence type="ECO:0000313" key="28">
    <source>
        <dbReference type="EMBL" id="AEE16707.1"/>
    </source>
</evidence>
<dbReference type="Gene3D" id="3.40.1160.10">
    <property type="entry name" value="Acetylglutamate kinase-like"/>
    <property type="match status" value="1"/>
</dbReference>
<dbReference type="GO" id="GO:0009090">
    <property type="term" value="P:homoserine biosynthetic process"/>
    <property type="evidence" value="ECO:0007669"/>
    <property type="project" value="UniProtKB-ARBA"/>
</dbReference>
<comment type="pathway">
    <text evidence="3">Amino-acid biosynthesis; L-methionine biosynthesis via de novo pathway; L-homoserine from L-aspartate: step 1/3.</text>
</comment>
<keyword evidence="22" id="KW-0511">Multifunctional enzyme</keyword>
<accession>F4LM28</accession>
<dbReference type="HOGENOM" id="CLU_009116_7_1_12"/>
<dbReference type="InterPro" id="IPR054352">
    <property type="entry name" value="ACT_Aspartokinase"/>
</dbReference>
<dbReference type="GO" id="GO:0009089">
    <property type="term" value="P:lysine biosynthetic process via diaminopimelate"/>
    <property type="evidence" value="ECO:0007669"/>
    <property type="project" value="UniProtKB-UniPathway"/>
</dbReference>
<keyword evidence="11" id="KW-0808">Transferase</keyword>
<evidence type="ECO:0000256" key="4">
    <source>
        <dbReference type="ARBA" id="ARBA00005056"/>
    </source>
</evidence>
<dbReference type="InterPro" id="IPR001341">
    <property type="entry name" value="Asp_kinase"/>
</dbReference>
<dbReference type="SUPFAM" id="SSF51735">
    <property type="entry name" value="NAD(P)-binding Rossmann-fold domains"/>
    <property type="match status" value="1"/>
</dbReference>
<keyword evidence="15 28" id="KW-0418">Kinase</keyword>
<keyword evidence="14" id="KW-0547">Nucleotide-binding</keyword>
<dbReference type="SUPFAM" id="SSF55347">
    <property type="entry name" value="Glyceraldehyde-3-phosphate dehydrogenase-like, C-terminal domain"/>
    <property type="match status" value="1"/>
</dbReference>
<comment type="pathway">
    <text evidence="5">Amino-acid biosynthesis; L-methionine biosynthesis via de novo pathway; L-homoserine from L-aspartate: step 3/3.</text>
</comment>
<keyword evidence="17" id="KW-0521">NADP</keyword>
<dbReference type="UniPathway" id="UPA00051">
    <property type="reaction ID" value="UER00462"/>
</dbReference>
<keyword evidence="10" id="KW-0028">Amino-acid biosynthesis</keyword>
<dbReference type="UniPathway" id="UPA00034">
    <property type="reaction ID" value="UER00015"/>
</dbReference>
<dbReference type="Pfam" id="PF22468">
    <property type="entry name" value="ACT_9"/>
    <property type="match status" value="2"/>
</dbReference>
<evidence type="ECO:0000256" key="2">
    <source>
        <dbReference type="ARBA" id="ARBA00004766"/>
    </source>
</evidence>
<evidence type="ECO:0000256" key="6">
    <source>
        <dbReference type="ARBA" id="ARBA00005139"/>
    </source>
</evidence>
<sequence>MLTLKFGGTSMGNARRIIASADIMISRAQEDRISVIVSAVSGISNRLQDSIDGCIAGNQAEGYVAELRQTHADICSEIMSTLTGFNAQDVLNRLEPAFSEYARLLSAVSAFGECPLSVHCRIMGMGELLCAPIVEAVLLAKRQSVLRLDSRKFIFTSGNQAEGDPDYARTAAAFAPYRDGDAKSQPRILLLPGFICSWSAKSGETAPGLLGRNGSDFSAAIAGASLGASRVEFWTDVDGIYTADPRIVPDAILVDDMTYEEAMELSFFGSKVLHPKTLAPLAAKGIEAWSLNSHNPAARGTRIGKGPYSVSAESGPVRGISCLKGTAMISVSGSGMKGRSGTAARIFAAVSRAGISMLLITQSSSEYTISFCVRQSHAESVLDILSTEFDLEIREHLINRIEVQANCAIVSIVGDGMKQKRGVAGTFFDALASQDINILAIAQGSSERSISAVISGANGDTAVRIAHRFFFNTAQTIEVFAFGAGTIGGCLIDQIRDQQRGLAAQKIDIKVMAIATMDTMLVAQGGVGSAGLDLSDWRADVAASPLQTSLDAILDFVRETKPLNPVFVDCTASYDLPERYIDILKAGMHIATPNKRANSMSMDYYHELRRTANVMHRRFLYETNVGAGLPIIDTLQNLFKSGDKLTGFSGIMSGSLSYIFGRLDEGATFSQAVLEAREKRYTEPDPRDDLAGLDVARKALIIARESGMELELDDVVIHRVFPESFDASGTVDEFLKKLPQVDAHFGELMKRLRAEGKVLRMAASIRDGECSVGMMEVEQSHPLYSVKGGENAFVFHTQRYSPIPLSVMGYGAGAGVTAAGVFGDILRTVSWNPEV</sequence>
<keyword evidence="12" id="KW-0791">Threonine biosynthesis</keyword>
<evidence type="ECO:0000256" key="16">
    <source>
        <dbReference type="ARBA" id="ARBA00022840"/>
    </source>
</evidence>
<comment type="similarity">
    <text evidence="8">In the N-terminal section; belongs to the aspartokinase family.</text>
</comment>
<dbReference type="GO" id="GO:0004072">
    <property type="term" value="F:aspartate kinase activity"/>
    <property type="evidence" value="ECO:0007669"/>
    <property type="project" value="UniProtKB-EC"/>
</dbReference>
<keyword evidence="16" id="KW-0067">ATP-binding</keyword>
<dbReference type="GO" id="GO:0046872">
    <property type="term" value="F:metal ion binding"/>
    <property type="evidence" value="ECO:0007669"/>
    <property type="project" value="UniProtKB-KW"/>
</dbReference>
<dbReference type="CDD" id="cd04921">
    <property type="entry name" value="ACT_AKi-HSDH-ThrA-like_1"/>
    <property type="match status" value="1"/>
</dbReference>
<dbReference type="Proteomes" id="UP000006546">
    <property type="component" value="Chromosome"/>
</dbReference>
<keyword evidence="19" id="KW-0520">NAD</keyword>
<evidence type="ECO:0000256" key="14">
    <source>
        <dbReference type="ARBA" id="ARBA00022741"/>
    </source>
</evidence>
<dbReference type="InterPro" id="IPR049638">
    <property type="entry name" value="AK-HD"/>
</dbReference>
<evidence type="ECO:0000256" key="20">
    <source>
        <dbReference type="ARBA" id="ARBA00023053"/>
    </source>
</evidence>
<dbReference type="Pfam" id="PF03447">
    <property type="entry name" value="NAD_binding_3"/>
    <property type="match status" value="1"/>
</dbReference>
<dbReference type="Pfam" id="PF00742">
    <property type="entry name" value="Homoserine_dh"/>
    <property type="match status" value="1"/>
</dbReference>
<dbReference type="InterPro" id="IPR001048">
    <property type="entry name" value="Asp/Glu/Uridylate_kinase"/>
</dbReference>
<dbReference type="EMBL" id="CP002696">
    <property type="protein sequence ID" value="AEE16707.1"/>
    <property type="molecule type" value="Genomic_DNA"/>
</dbReference>
<dbReference type="PANTHER" id="PTHR43070">
    <property type="match status" value="1"/>
</dbReference>
<dbReference type="InterPro" id="IPR045865">
    <property type="entry name" value="ACT-like_dom_sf"/>
</dbReference>
<protein>
    <submittedName>
        <fullName evidence="28">Aspartate kinase</fullName>
    </submittedName>
</protein>
<proteinExistence type="inferred from homology"/>
<dbReference type="eggNOG" id="COG0527">
    <property type="taxonomic scope" value="Bacteria"/>
</dbReference>
<dbReference type="InterPro" id="IPR036291">
    <property type="entry name" value="NAD(P)-bd_dom_sf"/>
</dbReference>
<evidence type="ECO:0000259" key="27">
    <source>
        <dbReference type="PROSITE" id="PS51671"/>
    </source>
</evidence>
<feature type="domain" description="ACT" evidence="27">
    <location>
        <begin position="331"/>
        <end position="417"/>
    </location>
</feature>
<dbReference type="RefSeq" id="WP_013758414.1">
    <property type="nucleotide sequence ID" value="NC_015500.1"/>
</dbReference>
<dbReference type="GO" id="GO:0009088">
    <property type="term" value="P:threonine biosynthetic process"/>
    <property type="evidence" value="ECO:0007669"/>
    <property type="project" value="UniProtKB-UniPathway"/>
</dbReference>
<comment type="catalytic activity">
    <reaction evidence="26">
        <text>L-homoserine + NAD(+) = L-aspartate 4-semialdehyde + NADH + H(+)</text>
        <dbReference type="Rhea" id="RHEA:15757"/>
        <dbReference type="ChEBI" id="CHEBI:15378"/>
        <dbReference type="ChEBI" id="CHEBI:57476"/>
        <dbReference type="ChEBI" id="CHEBI:57540"/>
        <dbReference type="ChEBI" id="CHEBI:57945"/>
        <dbReference type="ChEBI" id="CHEBI:537519"/>
        <dbReference type="EC" id="1.1.1.3"/>
    </reaction>
    <physiologicalReaction direction="right-to-left" evidence="26">
        <dbReference type="Rhea" id="RHEA:15759"/>
    </physiologicalReaction>
</comment>
<evidence type="ECO:0000256" key="3">
    <source>
        <dbReference type="ARBA" id="ARBA00004986"/>
    </source>
</evidence>
<keyword evidence="21" id="KW-0486">Methionine biosynthesis</keyword>
<comment type="cofactor">
    <cofactor evidence="1">
        <name>a metal cation</name>
        <dbReference type="ChEBI" id="CHEBI:25213"/>
    </cofactor>
</comment>
<dbReference type="Pfam" id="PF00696">
    <property type="entry name" value="AA_kinase"/>
    <property type="match status" value="1"/>
</dbReference>
<dbReference type="InterPro" id="IPR011147">
    <property type="entry name" value="Bifunc_Aspkin/hSer_DH"/>
</dbReference>
<dbReference type="InterPro" id="IPR002912">
    <property type="entry name" value="ACT_dom"/>
</dbReference>
<comment type="subunit">
    <text evidence="9">Homotetramer.</text>
</comment>
<dbReference type="GO" id="GO:0050661">
    <property type="term" value="F:NADP binding"/>
    <property type="evidence" value="ECO:0007669"/>
    <property type="project" value="InterPro"/>
</dbReference>
<keyword evidence="20" id="KW-0915">Sodium</keyword>
<dbReference type="InterPro" id="IPR005106">
    <property type="entry name" value="Asp/hSer_DH_NAD-bd"/>
</dbReference>
<comment type="pathway">
    <text evidence="6">Amino-acid biosynthesis; L-threonine biosynthesis; L-threonine from L-aspartate: step 1/5.</text>
</comment>
<evidence type="ECO:0000256" key="17">
    <source>
        <dbReference type="ARBA" id="ARBA00022857"/>
    </source>
</evidence>
<dbReference type="SUPFAM" id="SSF53633">
    <property type="entry name" value="Carbamate kinase-like"/>
    <property type="match status" value="1"/>
</dbReference>
<evidence type="ECO:0000256" key="24">
    <source>
        <dbReference type="ARBA" id="ARBA00048561"/>
    </source>
</evidence>
<dbReference type="Gene3D" id="3.30.360.10">
    <property type="entry name" value="Dihydrodipicolinate Reductase, domain 2"/>
    <property type="match status" value="1"/>
</dbReference>
<dbReference type="Gene3D" id="1.20.120.1320">
    <property type="entry name" value="Aspartokinase, catalytic domain"/>
    <property type="match status" value="1"/>
</dbReference>
<dbReference type="GO" id="GO:0009086">
    <property type="term" value="P:methionine biosynthetic process"/>
    <property type="evidence" value="ECO:0007669"/>
    <property type="project" value="UniProtKB-KW"/>
</dbReference>
<organism evidence="28 29">
    <name type="scientific">Treponema brennaborense (strain DSM 12168 / CIP 105900 / DD5/3)</name>
    <dbReference type="NCBI Taxonomy" id="906968"/>
    <lineage>
        <taxon>Bacteria</taxon>
        <taxon>Pseudomonadati</taxon>
        <taxon>Spirochaetota</taxon>
        <taxon>Spirochaetia</taxon>
        <taxon>Spirochaetales</taxon>
        <taxon>Treponemataceae</taxon>
        <taxon>Treponema</taxon>
    </lineage>
</organism>
<evidence type="ECO:0000256" key="15">
    <source>
        <dbReference type="ARBA" id="ARBA00022777"/>
    </source>
</evidence>
<dbReference type="PROSITE" id="PS51671">
    <property type="entry name" value="ACT"/>
    <property type="match status" value="1"/>
</dbReference>
<comment type="similarity">
    <text evidence="7">In the C-terminal section; belongs to the homoserine dehydrogenase family.</text>
</comment>
<evidence type="ECO:0000256" key="7">
    <source>
        <dbReference type="ARBA" id="ARBA00007952"/>
    </source>
</evidence>
<evidence type="ECO:0000313" key="29">
    <source>
        <dbReference type="Proteomes" id="UP000006546"/>
    </source>
</evidence>
<evidence type="ECO:0000256" key="8">
    <source>
        <dbReference type="ARBA" id="ARBA00010046"/>
    </source>
</evidence>
<dbReference type="FunFam" id="3.30.360.10:FF:000006">
    <property type="entry name" value="Bifunctional aspartokinase/homoserine dehydrogenase"/>
    <property type="match status" value="1"/>
</dbReference>
<dbReference type="UniPathway" id="UPA00050">
    <property type="reaction ID" value="UER00063"/>
</dbReference>
<dbReference type="NCBIfam" id="TIGR00657">
    <property type="entry name" value="asp_kinases"/>
    <property type="match status" value="1"/>
</dbReference>
<keyword evidence="29" id="KW-1185">Reference proteome</keyword>
<dbReference type="NCBIfam" id="NF006959">
    <property type="entry name" value="PRK09436.1"/>
    <property type="match status" value="1"/>
</dbReference>
<evidence type="ECO:0000256" key="5">
    <source>
        <dbReference type="ARBA" id="ARBA00005062"/>
    </source>
</evidence>
<evidence type="ECO:0000256" key="22">
    <source>
        <dbReference type="ARBA" id="ARBA00023268"/>
    </source>
</evidence>
<evidence type="ECO:0000256" key="23">
    <source>
        <dbReference type="ARBA" id="ARBA00044938"/>
    </source>
</evidence>
<dbReference type="Gene3D" id="3.40.50.720">
    <property type="entry name" value="NAD(P)-binding Rossmann-like Domain"/>
    <property type="match status" value="1"/>
</dbReference>
<evidence type="ECO:0000256" key="12">
    <source>
        <dbReference type="ARBA" id="ARBA00022697"/>
    </source>
</evidence>
<dbReference type="KEGG" id="tbe:Trebr_1280"/>
<dbReference type="PANTHER" id="PTHR43070:SF3">
    <property type="entry name" value="HOMOSERINE DEHYDROGENASE"/>
    <property type="match status" value="1"/>
</dbReference>
<dbReference type="GO" id="GO:0004412">
    <property type="term" value="F:homoserine dehydrogenase activity"/>
    <property type="evidence" value="ECO:0007669"/>
    <property type="project" value="UniProtKB-EC"/>
</dbReference>
<comment type="pathway">
    <text evidence="4">Amino-acid biosynthesis; L-threonine biosynthesis; L-threonine from L-aspartate: step 3/5.</text>
</comment>
<name>F4LM28_TREBD</name>
<comment type="catalytic activity">
    <reaction evidence="25">
        <text>L-homoserine + NADP(+) = L-aspartate 4-semialdehyde + NADPH + H(+)</text>
        <dbReference type="Rhea" id="RHEA:15761"/>
        <dbReference type="ChEBI" id="CHEBI:15378"/>
        <dbReference type="ChEBI" id="CHEBI:57476"/>
        <dbReference type="ChEBI" id="CHEBI:57783"/>
        <dbReference type="ChEBI" id="CHEBI:58349"/>
        <dbReference type="ChEBI" id="CHEBI:537519"/>
        <dbReference type="EC" id="1.1.1.3"/>
    </reaction>
    <physiologicalReaction direction="right-to-left" evidence="25">
        <dbReference type="Rhea" id="RHEA:15763"/>
    </physiologicalReaction>
</comment>
<dbReference type="STRING" id="906968.Trebr_1280"/>
<evidence type="ECO:0000256" key="11">
    <source>
        <dbReference type="ARBA" id="ARBA00022679"/>
    </source>
</evidence>
<dbReference type="eggNOG" id="COG0460">
    <property type="taxonomic scope" value="Bacteria"/>
</dbReference>
<dbReference type="AlphaFoldDB" id="F4LM28"/>
<evidence type="ECO:0000256" key="10">
    <source>
        <dbReference type="ARBA" id="ARBA00022605"/>
    </source>
</evidence>
<dbReference type="InterPro" id="IPR042199">
    <property type="entry name" value="AsparK_Bifunc_asparK/hSer_DH"/>
</dbReference>
<evidence type="ECO:0000256" key="25">
    <source>
        <dbReference type="ARBA" id="ARBA00048841"/>
    </source>
</evidence>
<evidence type="ECO:0000256" key="21">
    <source>
        <dbReference type="ARBA" id="ARBA00023167"/>
    </source>
</evidence>
<evidence type="ECO:0000256" key="19">
    <source>
        <dbReference type="ARBA" id="ARBA00023027"/>
    </source>
</evidence>
<comment type="pathway">
    <text evidence="2">Amino-acid biosynthesis; L-lysine biosynthesis via DAP pathway; (S)-tetrahydrodipicolinate from L-aspartate: step 1/4.</text>
</comment>
<evidence type="ECO:0000256" key="26">
    <source>
        <dbReference type="ARBA" id="ARBA00049031"/>
    </source>
</evidence>
<comment type="function">
    <text evidence="23">Bifunctional aspartate kinase and homoserine dehydrogenase that catalyzes the first and the third steps toward the synthesis of lysine, methionine and threonine from aspartate.</text>
</comment>
<dbReference type="FunFam" id="3.30.2130.10:FF:000001">
    <property type="entry name" value="Bifunctional aspartokinase/homoserine dehydrogenase"/>
    <property type="match status" value="1"/>
</dbReference>
<reference evidence="29" key="1">
    <citation type="submission" date="2011-04" db="EMBL/GenBank/DDBJ databases">
        <title>The complete genome of Treponema brennaborense DSM 12168.</title>
        <authorList>
            <person name="Lucas S."/>
            <person name="Han J."/>
            <person name="Lapidus A."/>
            <person name="Bruce D."/>
            <person name="Goodwin L."/>
            <person name="Pitluck S."/>
            <person name="Peters L."/>
            <person name="Kyrpides N."/>
            <person name="Mavromatis K."/>
            <person name="Ivanova N."/>
            <person name="Mikhailova N."/>
            <person name="Pagani I."/>
            <person name="Teshima H."/>
            <person name="Detter J.C."/>
            <person name="Tapia R."/>
            <person name="Han C."/>
            <person name="Land M."/>
            <person name="Hauser L."/>
            <person name="Markowitz V."/>
            <person name="Cheng J.-F."/>
            <person name="Hugenholtz P."/>
            <person name="Woyke T."/>
            <person name="Wu D."/>
            <person name="Gronow S."/>
            <person name="Wellnitz S."/>
            <person name="Brambilla E."/>
            <person name="Klenk H.-P."/>
            <person name="Eisen J.A."/>
        </authorList>
    </citation>
    <scope>NUCLEOTIDE SEQUENCE [LARGE SCALE GENOMIC DNA]</scope>
    <source>
        <strain evidence="29">DSM 12168 / CIP 105900 / DD5/3</strain>
    </source>
</reference>
<evidence type="ECO:0000256" key="13">
    <source>
        <dbReference type="ARBA" id="ARBA00022723"/>
    </source>
</evidence>